<dbReference type="Proteomes" id="UP000821845">
    <property type="component" value="Chromosome 3"/>
</dbReference>
<comment type="caution">
    <text evidence="1">The sequence shown here is derived from an EMBL/GenBank/DDBJ whole genome shotgun (WGS) entry which is preliminary data.</text>
</comment>
<sequence length="316" mass="34885">MSKAEPRWKRHCQFLTAINDDNTSLAWTLLCGSEGPPVDPDVKILTGGEYKPAICIAVEKDLIEMAELLIRSGCSVNQFAPSTWLSPLHIAVMRNNVAMVRLLLKGGASVSCVDRHGRTPLHHLALCNYSCSNLELAKLLVQNGSKIEHRDESGATPLALACRGHRTLALCLLSLGANANAADNNGNTPLHHVCAKLPNDEELIKQLLAAGAQVNQTSNRGLTPLSFAVMARASLQVVQRLMSNGADCNTFIKCWGQTVLHRAVYIALCKEDWESIKTYVHYGGNPFDRDRKLYGRGRLRIPWWWVQDADTRMPLV</sequence>
<protein>
    <submittedName>
        <fullName evidence="1">Uncharacterized protein</fullName>
    </submittedName>
</protein>
<keyword evidence="2" id="KW-1185">Reference proteome</keyword>
<proteinExistence type="predicted"/>
<organism evidence="1 2">
    <name type="scientific">Hyalomma asiaticum</name>
    <name type="common">Tick</name>
    <dbReference type="NCBI Taxonomy" id="266040"/>
    <lineage>
        <taxon>Eukaryota</taxon>
        <taxon>Metazoa</taxon>
        <taxon>Ecdysozoa</taxon>
        <taxon>Arthropoda</taxon>
        <taxon>Chelicerata</taxon>
        <taxon>Arachnida</taxon>
        <taxon>Acari</taxon>
        <taxon>Parasitiformes</taxon>
        <taxon>Ixodida</taxon>
        <taxon>Ixodoidea</taxon>
        <taxon>Ixodidae</taxon>
        <taxon>Hyalomminae</taxon>
        <taxon>Hyalomma</taxon>
    </lineage>
</organism>
<name>A0ACB7STB8_HYAAI</name>
<evidence type="ECO:0000313" key="2">
    <source>
        <dbReference type="Proteomes" id="UP000821845"/>
    </source>
</evidence>
<gene>
    <name evidence="1" type="ORF">HPB50_011456</name>
</gene>
<accession>A0ACB7STB8</accession>
<dbReference type="EMBL" id="CM023483">
    <property type="protein sequence ID" value="KAH6935919.1"/>
    <property type="molecule type" value="Genomic_DNA"/>
</dbReference>
<evidence type="ECO:0000313" key="1">
    <source>
        <dbReference type="EMBL" id="KAH6935919.1"/>
    </source>
</evidence>
<reference evidence="1" key="1">
    <citation type="submission" date="2020-05" db="EMBL/GenBank/DDBJ databases">
        <title>Large-scale comparative analyses of tick genomes elucidate their genetic diversity and vector capacities.</title>
        <authorList>
            <person name="Jia N."/>
            <person name="Wang J."/>
            <person name="Shi W."/>
            <person name="Du L."/>
            <person name="Sun Y."/>
            <person name="Zhan W."/>
            <person name="Jiang J."/>
            <person name="Wang Q."/>
            <person name="Zhang B."/>
            <person name="Ji P."/>
            <person name="Sakyi L.B."/>
            <person name="Cui X."/>
            <person name="Yuan T."/>
            <person name="Jiang B."/>
            <person name="Yang W."/>
            <person name="Lam T.T.-Y."/>
            <person name="Chang Q."/>
            <person name="Ding S."/>
            <person name="Wang X."/>
            <person name="Zhu J."/>
            <person name="Ruan X."/>
            <person name="Zhao L."/>
            <person name="Wei J."/>
            <person name="Que T."/>
            <person name="Du C."/>
            <person name="Cheng J."/>
            <person name="Dai P."/>
            <person name="Han X."/>
            <person name="Huang E."/>
            <person name="Gao Y."/>
            <person name="Liu J."/>
            <person name="Shao H."/>
            <person name="Ye R."/>
            <person name="Li L."/>
            <person name="Wei W."/>
            <person name="Wang X."/>
            <person name="Wang C."/>
            <person name="Yang T."/>
            <person name="Huo Q."/>
            <person name="Li W."/>
            <person name="Guo W."/>
            <person name="Chen H."/>
            <person name="Zhou L."/>
            <person name="Ni X."/>
            <person name="Tian J."/>
            <person name="Zhou Y."/>
            <person name="Sheng Y."/>
            <person name="Liu T."/>
            <person name="Pan Y."/>
            <person name="Xia L."/>
            <person name="Li J."/>
            <person name="Zhao F."/>
            <person name="Cao W."/>
        </authorList>
    </citation>
    <scope>NUCLEOTIDE SEQUENCE</scope>
    <source>
        <strain evidence="1">Hyas-2018</strain>
    </source>
</reference>